<protein>
    <submittedName>
        <fullName evidence="1">Extracellular solute-binding protein</fullName>
    </submittedName>
</protein>
<evidence type="ECO:0000313" key="1">
    <source>
        <dbReference type="EMBL" id="NOU66405.1"/>
    </source>
</evidence>
<dbReference type="EMBL" id="WHNY01000062">
    <property type="protein sequence ID" value="NOU66405.1"/>
    <property type="molecule type" value="Genomic_DNA"/>
</dbReference>
<dbReference type="PANTHER" id="PTHR43649">
    <property type="entry name" value="ARABINOSE-BINDING PROTEIN-RELATED"/>
    <property type="match status" value="1"/>
</dbReference>
<proteinExistence type="predicted"/>
<dbReference type="Proteomes" id="UP000653578">
    <property type="component" value="Unassembled WGS sequence"/>
</dbReference>
<dbReference type="SUPFAM" id="SSF53850">
    <property type="entry name" value="Periplasmic binding protein-like II"/>
    <property type="match status" value="1"/>
</dbReference>
<keyword evidence="2" id="KW-1185">Reference proteome</keyword>
<dbReference type="InterPro" id="IPR050490">
    <property type="entry name" value="Bact_solute-bd_prot1"/>
</dbReference>
<reference evidence="1 2" key="1">
    <citation type="submission" date="2019-10" db="EMBL/GenBank/DDBJ databases">
        <title>Description of Paenibacillus humi sp. nov.</title>
        <authorList>
            <person name="Carlier A."/>
            <person name="Qi S."/>
        </authorList>
    </citation>
    <scope>NUCLEOTIDE SEQUENCE [LARGE SCALE GENOMIC DNA]</scope>
    <source>
        <strain evidence="1 2">LMG 31461</strain>
    </source>
</reference>
<organism evidence="1 2">
    <name type="scientific">Paenibacillus plantarum</name>
    <dbReference type="NCBI Taxonomy" id="2654975"/>
    <lineage>
        <taxon>Bacteria</taxon>
        <taxon>Bacillati</taxon>
        <taxon>Bacillota</taxon>
        <taxon>Bacilli</taxon>
        <taxon>Bacillales</taxon>
        <taxon>Paenibacillaceae</taxon>
        <taxon>Paenibacillus</taxon>
    </lineage>
</organism>
<dbReference type="Gene3D" id="3.40.190.10">
    <property type="entry name" value="Periplasmic binding protein-like II"/>
    <property type="match status" value="2"/>
</dbReference>
<dbReference type="PANTHER" id="PTHR43649:SF17">
    <property type="entry name" value="ABC TRANSPORTER SOLUTE BINDING PROTEIN-SUGAR TRANSPORT"/>
    <property type="match status" value="1"/>
</dbReference>
<comment type="caution">
    <text evidence="1">The sequence shown here is derived from an EMBL/GenBank/DDBJ whole genome shotgun (WGS) entry which is preliminary data.</text>
</comment>
<name>A0ABX1XD62_9BACL</name>
<dbReference type="RefSeq" id="WP_171632765.1">
    <property type="nucleotide sequence ID" value="NZ_WHNY01000062.1"/>
</dbReference>
<sequence length="453" mass="51279">MLTELSPGWPAKPDWPIWKWVKEKTNITVKQETQTGPESLALAIASGDMPDVFALYVGDAQKYGPQGAFLDLSKHLDKMPNVKTFLTAHPDVAQRMTSPGGEMYQLINDGAGAGNQMVWFYRNDILQKNSLQEPKTWDELYDTAKKLKQVYPDSYPFVFRHGLGTLNTFGPAFGVYPGIYEDQATGKLKYGATDPNFKKMIEYLNKFHKEGLIPPDWLTMDYKAWTQFITTNKSFMTVQFIGQIETMNTQFKNGEHLKFMAPPIGAGDKPYLPRGNYETLGFSVSSKTKNLDTVLRYLDFAYSKEGTDVLSWGKEGESYTVDNGKRKIIPTIKEANELRKETGIMTAGTYGQFDYSAVTSMSNENEKYSYAEAAKYQSPVTNVLPALTPDEKSAIMTTEEQINKYYETSIAKFILGETPLTQWDTFTSEMNKLGLQKMLDAYQKAFDRVKVKK</sequence>
<accession>A0ABX1XD62</accession>
<dbReference type="InterPro" id="IPR006059">
    <property type="entry name" value="SBP"/>
</dbReference>
<gene>
    <name evidence="1" type="ORF">GC096_20405</name>
</gene>
<evidence type="ECO:0000313" key="2">
    <source>
        <dbReference type="Proteomes" id="UP000653578"/>
    </source>
</evidence>
<dbReference type="Pfam" id="PF01547">
    <property type="entry name" value="SBP_bac_1"/>
    <property type="match status" value="1"/>
</dbReference>